<feature type="region of interest" description="Disordered" evidence="1">
    <location>
        <begin position="1222"/>
        <end position="1263"/>
    </location>
</feature>
<dbReference type="Proteomes" id="UP000318821">
    <property type="component" value="Unassembled WGS sequence"/>
</dbReference>
<dbReference type="VEuPathDB" id="TriTrypDB:LDHU3_19.1570"/>
<organism evidence="2 3">
    <name type="scientific">Leishmania donovani</name>
    <dbReference type="NCBI Taxonomy" id="5661"/>
    <lineage>
        <taxon>Eukaryota</taxon>
        <taxon>Discoba</taxon>
        <taxon>Euglenozoa</taxon>
        <taxon>Kinetoplastea</taxon>
        <taxon>Metakinetoplastina</taxon>
        <taxon>Trypanosomatida</taxon>
        <taxon>Trypanosomatidae</taxon>
        <taxon>Leishmaniinae</taxon>
        <taxon>Leishmania</taxon>
    </lineage>
</organism>
<name>A0A504X6K7_LEIDO</name>
<dbReference type="EMBL" id="RHLD01000033">
    <property type="protein sequence ID" value="TPP41750.1"/>
    <property type="molecule type" value="Genomic_DNA"/>
</dbReference>
<evidence type="ECO:0000256" key="1">
    <source>
        <dbReference type="SAM" id="MobiDB-lite"/>
    </source>
</evidence>
<sequence length="1388" mass="149469">MDAVQTGGGHLVSGAASAGFTYAEYWQTLMATAEHTGQTLRADGSHEPAPSLQRPTPTPPPPSRRVAPGRQSSAAANVTPRAPPSHLTEAGTYRLNLALTPSPHQAQRSPLLQHQEPLRTTTMSNHVGERERGEWIARAMRAGKEASAPAGQSVRKPSSARKSPPPAERARSRGPPSSALDTAADPSVEDAGPTRATDSIREQRARATVIGGTRQAGSSVGDQRDSSAPSADKDLVDSPRQHSSAADSTSAQHAFSLTAGTPPVDAVYAYTPDDLVVKAAQCYEEWRRCVMEGSIDTEDDNDSTRECCFSGEDSSMAGKGEPGDAVHRISPPESRAREGAESHGAAAPNYTPSALRIHSAETATHGLTSGRRDREGDTDSAITAAVTLASLFTWMDASPAAKSPSPHVASAASTVFRSVRALDEKVAERLTVEDEVETTVAKPGARSNGAIRPSQQQRHKHPLIQARHCFHQRAERIPKMAASTSRPEPTHRTYMSKDVRSVDEASGSLQSSPVAEADVDDAHNAAPLSFVYRRLFADEVEDCGGGVADARHPERGGVTNADGALSLDTPSSGKEGQERLPAGALDVLAECESEVTRMMSSDAAHNLTTLAEVDHVRETLIELSSCCSSIEDRSDPVGEAELNENEIASHTEANLHQGASNSSHGAPSLNGSRSNPSLPSVSRLSLPSSVPPVDKGKRDGPDRAEMTDSEAQVPPAVAARPLLCRDHPLWCKHHASVSMLYASRLLPSEQANDELQLFLCWAQEKAERQSRWRQHHHNSDTGGSSETVLVRSELGAGPHVSCAAAEVYKGAYAMARRGKWVGAPLSRVQRDSVSGNSERDAAVGALPVGFASAQATSPSRQQAPPLPHPVVFVAAPVQRSEAARPSTPSEDVDWTVTPSAAPSRFVEWIATEDDKLQGSEDDARRKPVRCAWALVAAIDYLMVCAHLASLFRGYRCSLRRFTGIDIAMPFGAYYAYHGAAERVWTDLISGLNVFSICAPRVVAFAANRYKATCASDTGNTEARGRLFSKYRSHAFLGSDWILADLAPYQILSIALYTHMIHLPLELSTIWNLSRGMALLNGVDTPEDMPAFLSRCGPRRQKESARNARKGQSLFSLATHVVRRCVRCVKDRLVERFTVPRYSPATELAYLKSRLCGASITKDGVLEDRSSDNAFQGFFRTCANKFMFGGDNANGEQHVEAADMANTEAVIMEFPRRGTICAKNLPGRGRGNARRGRDGNRRRDNQTPRYRDGSDATAESSKDGATDLALEKNGWTLLHGLRSRSALAVLEMEHRAPLRMPISSLLLTRHHGIAGVIEEVDVPGRSATVAAENFSRIATVCAGHLGADVGRADSTARRSRVFLTDVLQHYHVNSSGSQRARCSTDAPRQ</sequence>
<protein>
    <submittedName>
        <fullName evidence="2">Uncharacterized protein</fullName>
    </submittedName>
</protein>
<gene>
    <name evidence="2" type="ORF">CGC20_8675</name>
</gene>
<proteinExistence type="predicted"/>
<feature type="region of interest" description="Disordered" evidence="1">
    <location>
        <begin position="547"/>
        <end position="579"/>
    </location>
</feature>
<feature type="compositionally biased region" description="Polar residues" evidence="1">
    <location>
        <begin position="103"/>
        <end position="125"/>
    </location>
</feature>
<dbReference type="VEuPathDB" id="TriTrypDB:LdBPK_191300.1"/>
<evidence type="ECO:0000313" key="2">
    <source>
        <dbReference type="EMBL" id="TPP41750.1"/>
    </source>
</evidence>
<feature type="region of interest" description="Disordered" evidence="1">
    <location>
        <begin position="657"/>
        <end position="714"/>
    </location>
</feature>
<feature type="compositionally biased region" description="Basic and acidic residues" evidence="1">
    <location>
        <begin position="231"/>
        <end position="240"/>
    </location>
</feature>
<feature type="compositionally biased region" description="Polar residues" evidence="1">
    <location>
        <begin position="215"/>
        <end position="229"/>
    </location>
</feature>
<dbReference type="VEuPathDB" id="TriTrypDB:LdCL_190018100"/>
<evidence type="ECO:0000313" key="3">
    <source>
        <dbReference type="Proteomes" id="UP000318821"/>
    </source>
</evidence>
<feature type="compositionally biased region" description="Basic and acidic residues" evidence="1">
    <location>
        <begin position="694"/>
        <end position="706"/>
    </location>
</feature>
<comment type="caution">
    <text evidence="2">The sequence shown here is derived from an EMBL/GenBank/DDBJ whole genome shotgun (WGS) entry which is preliminary data.</text>
</comment>
<feature type="compositionally biased region" description="Basic and acidic residues" evidence="1">
    <location>
        <begin position="1234"/>
        <end position="1263"/>
    </location>
</feature>
<reference evidence="3" key="1">
    <citation type="submission" date="2019-02" db="EMBL/GenBank/DDBJ databases">
        <title>FDA dAtabase for Regulatory Grade micrObial Sequences (FDA-ARGOS): Supporting development and validation of Infectious Disease Dx tests.</title>
        <authorList>
            <person name="Duncan R."/>
            <person name="Fisher C."/>
            <person name="Tallon L."/>
            <person name="Sadzewicz L."/>
            <person name="Sengamalay N."/>
            <person name="Ott S."/>
            <person name="Godinez A."/>
            <person name="Nagaraj S."/>
            <person name="Vavikolanu K."/>
            <person name="Vyas G."/>
            <person name="Nadendla S."/>
            <person name="Aluvathingal J."/>
            <person name="Sichtig H."/>
        </authorList>
    </citation>
    <scope>NUCLEOTIDE SEQUENCE [LARGE SCALE GENOMIC DNA]</scope>
    <source>
        <strain evidence="3">FDAARGOS_360</strain>
    </source>
</reference>
<feature type="compositionally biased region" description="Low complexity" evidence="1">
    <location>
        <begin position="672"/>
        <end position="693"/>
    </location>
</feature>
<feature type="region of interest" description="Disordered" evidence="1">
    <location>
        <begin position="40"/>
        <end position="87"/>
    </location>
</feature>
<feature type="region of interest" description="Disordered" evidence="1">
    <location>
        <begin position="312"/>
        <end position="353"/>
    </location>
</feature>
<feature type="compositionally biased region" description="Polar residues" evidence="1">
    <location>
        <begin position="657"/>
        <end position="671"/>
    </location>
</feature>
<feature type="compositionally biased region" description="Polar residues" evidence="1">
    <location>
        <begin position="241"/>
        <end position="251"/>
    </location>
</feature>
<feature type="region of interest" description="Disordered" evidence="1">
    <location>
        <begin position="437"/>
        <end position="460"/>
    </location>
</feature>
<feature type="region of interest" description="Disordered" evidence="1">
    <location>
        <begin position="103"/>
        <end position="251"/>
    </location>
</feature>
<accession>A0A504X6K7</accession>